<proteinExistence type="predicted"/>
<feature type="region of interest" description="Disordered" evidence="1">
    <location>
        <begin position="1"/>
        <end position="54"/>
    </location>
</feature>
<dbReference type="Gramene" id="PGSC0003DMT400000231">
    <property type="protein sequence ID" value="PGSC0003DMT400000231"/>
    <property type="gene ID" value="PGSC0003DMG400000072"/>
</dbReference>
<dbReference type="OrthoDB" id="567788at2759"/>
<dbReference type="EnsemblPlants" id="PGSC0003DMT400000231">
    <property type="protein sequence ID" value="PGSC0003DMT400000231"/>
    <property type="gene ID" value="PGSC0003DMG400000072"/>
</dbReference>
<feature type="compositionally biased region" description="Basic and acidic residues" evidence="1">
    <location>
        <begin position="36"/>
        <end position="47"/>
    </location>
</feature>
<evidence type="ECO:0000313" key="2">
    <source>
        <dbReference type="EnsemblPlants" id="PGSC0003DMT400000231"/>
    </source>
</evidence>
<dbReference type="Proteomes" id="UP000011115">
    <property type="component" value="Unassembled WGS sequence"/>
</dbReference>
<reference evidence="2" key="2">
    <citation type="submission" date="2015-06" db="UniProtKB">
        <authorList>
            <consortium name="EnsemblPlants"/>
        </authorList>
    </citation>
    <scope>IDENTIFICATION</scope>
    <source>
        <strain evidence="2">DM1-3 516 R44</strain>
    </source>
</reference>
<evidence type="ECO:0000256" key="1">
    <source>
        <dbReference type="SAM" id="MobiDB-lite"/>
    </source>
</evidence>
<dbReference type="AlphaFoldDB" id="M0ZGB9"/>
<protein>
    <submittedName>
        <fullName evidence="2">24 kDa seed maturation protein</fullName>
    </submittedName>
</protein>
<organism evidence="2 3">
    <name type="scientific">Solanum tuberosum</name>
    <name type="common">Potato</name>
    <dbReference type="NCBI Taxonomy" id="4113"/>
    <lineage>
        <taxon>Eukaryota</taxon>
        <taxon>Viridiplantae</taxon>
        <taxon>Streptophyta</taxon>
        <taxon>Embryophyta</taxon>
        <taxon>Tracheophyta</taxon>
        <taxon>Spermatophyta</taxon>
        <taxon>Magnoliopsida</taxon>
        <taxon>eudicotyledons</taxon>
        <taxon>Gunneridae</taxon>
        <taxon>Pentapetalae</taxon>
        <taxon>asterids</taxon>
        <taxon>lamiids</taxon>
        <taxon>Solanales</taxon>
        <taxon>Solanaceae</taxon>
        <taxon>Solanoideae</taxon>
        <taxon>Solaneae</taxon>
        <taxon>Solanum</taxon>
    </lineage>
</organism>
<name>M0ZGB9_SOLTU</name>
<sequence>MAEHAENSDPKGESLMEKIADKFHGDDSSSSSESDTETKKPVVKSEVEAEPEPETLKNKVWRLFGREKPVHKVFGGGKRMVLLSVSLLT</sequence>
<dbReference type="HOGENOM" id="CLU_2459052_0_0_1"/>
<gene>
    <name evidence="2" type="primary">LOC102588292</name>
</gene>
<reference evidence="3" key="1">
    <citation type="journal article" date="2011" name="Nature">
        <title>Genome sequence and analysis of the tuber crop potato.</title>
        <authorList>
            <consortium name="The Potato Genome Sequencing Consortium"/>
        </authorList>
    </citation>
    <scope>NUCLEOTIDE SEQUENCE [LARGE SCALE GENOMIC DNA]</scope>
    <source>
        <strain evidence="3">cv. DM1-3 516 R44</strain>
    </source>
</reference>
<feature type="compositionally biased region" description="Basic and acidic residues" evidence="1">
    <location>
        <begin position="1"/>
        <end position="27"/>
    </location>
</feature>
<keyword evidence="3" id="KW-1185">Reference proteome</keyword>
<dbReference type="ExpressionAtlas" id="M0ZGB9">
    <property type="expression patterns" value="baseline"/>
</dbReference>
<accession>M0ZGB9</accession>
<evidence type="ECO:0000313" key="3">
    <source>
        <dbReference type="Proteomes" id="UP000011115"/>
    </source>
</evidence>